<evidence type="ECO:0000259" key="1">
    <source>
        <dbReference type="Pfam" id="PF07944"/>
    </source>
</evidence>
<keyword evidence="6" id="KW-1185">Reference proteome</keyword>
<evidence type="ECO:0000259" key="4">
    <source>
        <dbReference type="Pfam" id="PF20736"/>
    </source>
</evidence>
<dbReference type="InterPro" id="IPR008928">
    <property type="entry name" value="6-hairpin_glycosidase_sf"/>
</dbReference>
<feature type="domain" description="DUF4986" evidence="2">
    <location>
        <begin position="549"/>
        <end position="632"/>
    </location>
</feature>
<evidence type="ECO:0000259" key="3">
    <source>
        <dbReference type="Pfam" id="PF20620"/>
    </source>
</evidence>
<dbReference type="GO" id="GO:0005975">
    <property type="term" value="P:carbohydrate metabolic process"/>
    <property type="evidence" value="ECO:0007669"/>
    <property type="project" value="InterPro"/>
</dbReference>
<evidence type="ECO:0000259" key="2">
    <source>
        <dbReference type="Pfam" id="PF16375"/>
    </source>
</evidence>
<dbReference type="SUPFAM" id="SSF48208">
    <property type="entry name" value="Six-hairpin glycosidases"/>
    <property type="match status" value="1"/>
</dbReference>
<dbReference type="AlphaFoldDB" id="A0A5J5ICI0"/>
<dbReference type="Proteomes" id="UP000326903">
    <property type="component" value="Unassembled WGS sequence"/>
</dbReference>
<dbReference type="EMBL" id="VYQF01000011">
    <property type="protein sequence ID" value="KAA9035679.1"/>
    <property type="molecule type" value="Genomic_DNA"/>
</dbReference>
<dbReference type="InterPro" id="IPR049046">
    <property type="entry name" value="Beta-AFase-like_GH127_middle"/>
</dbReference>
<sequence length="793" mass="90454">MKLVFYFIYLTSVTCLYSKVFAQEKLYANEFPLSDVKLLDGPFKQARDLNIHTLLQYKVDRLLAPYLKEVGLTPKDSSYTNWEGLDGHIGGHYLSALAMNVAATNNSECKRRMLYMISELKACQEANTKNHPGWGAGYVGGVPNSKTIWSTLKTGDFTAFHTAWVPWYNVHKMYAGLRDAWNYAGNEDAKNILLKFCDWAINITAGLRDEQMQSMLDTEQGGMNEVLADAFAITKNEKYLIAAKRFSHKMLLDPMSKGIDNLDNKHANTQIPKAIGFERIGELSHDEKYEDAGNFFWQTVTATRSLAFGGNSRREFFPGAVAYTDFINDVEGPESCNSYNMLKLTEDLFRATPSAKYMDYYERTVDNHILSTQNPETGGYVYFTPVRPRSYRVYSAPNEAMWCCVGTGMENHGKYNELIYTHQHDSLFLNLFIASELNWRDKGIKIKQETKFPYEEQTTLTITEGFSHFKLMVRYPAWVADGALKILVNGNPVSYTKHPSSYITINRTWKNGDVVKIILPMHNTISYLPNVPTYIAIMHGPILLGAKTGTKDLKGLIADDSRWGQIPSGKKLPLDKAPIIIEDTLSAITNDLVPVRNKPLNFTLHNVKMINPIDVELEPFYTIHDARYMMYWMALSNAQYHLYLDSISSAEKEKLALEKRTIDFVAPGEQQPEVDHAMQSNQSRSGTNQNELYREAFNGGYFSYDLSTKKETNLGLMVRYWGAEWGNRKFEIYIDDEKLVTEDYTGKWNQSRFFDISYAIPDSMLKGKDHIRVKFQSLKDGTAGGVYFVRLVK</sequence>
<name>A0A5J5ICI0_9BACT</name>
<dbReference type="PANTHER" id="PTHR31151:SF0">
    <property type="entry name" value="PROLINE-TRNA LIGASE (DUF1680)"/>
    <property type="match status" value="1"/>
</dbReference>
<dbReference type="Pfam" id="PF16375">
    <property type="entry name" value="DUF4986"/>
    <property type="match status" value="1"/>
</dbReference>
<organism evidence="5 6">
    <name type="scientific">Ginsengibacter hankyongi</name>
    <dbReference type="NCBI Taxonomy" id="2607284"/>
    <lineage>
        <taxon>Bacteria</taxon>
        <taxon>Pseudomonadati</taxon>
        <taxon>Bacteroidota</taxon>
        <taxon>Chitinophagia</taxon>
        <taxon>Chitinophagales</taxon>
        <taxon>Chitinophagaceae</taxon>
        <taxon>Ginsengibacter</taxon>
    </lineage>
</organism>
<dbReference type="Pfam" id="PF20620">
    <property type="entry name" value="DUF6805"/>
    <property type="match status" value="1"/>
</dbReference>
<protein>
    <submittedName>
        <fullName evidence="5">Uncharacterized protein</fullName>
    </submittedName>
</protein>
<proteinExistence type="predicted"/>
<evidence type="ECO:0000313" key="6">
    <source>
        <dbReference type="Proteomes" id="UP000326903"/>
    </source>
</evidence>
<comment type="caution">
    <text evidence="5">The sequence shown here is derived from an EMBL/GenBank/DDBJ whole genome shotgun (WGS) entry which is preliminary data.</text>
</comment>
<feature type="domain" description="Non-reducing end beta-L-arabinofuranosidase-like GH127 middle" evidence="4">
    <location>
        <begin position="427"/>
        <end position="521"/>
    </location>
</feature>
<dbReference type="Pfam" id="PF07944">
    <property type="entry name" value="Beta-AFase-like_GH127_cat"/>
    <property type="match status" value="1"/>
</dbReference>
<feature type="domain" description="Glycoside hydrolase GH146 substrate-binding" evidence="3">
    <location>
        <begin position="656"/>
        <end position="792"/>
    </location>
</feature>
<evidence type="ECO:0000313" key="5">
    <source>
        <dbReference type="EMBL" id="KAA9035679.1"/>
    </source>
</evidence>
<dbReference type="InterPro" id="IPR012878">
    <property type="entry name" value="Beta-AFase-like_GH127_cat"/>
</dbReference>
<reference evidence="5 6" key="1">
    <citation type="submission" date="2019-09" db="EMBL/GenBank/DDBJ databases">
        <title>Draft genome sequence of Ginsengibacter sp. BR5-29.</title>
        <authorList>
            <person name="Im W.-T."/>
        </authorList>
    </citation>
    <scope>NUCLEOTIDE SEQUENCE [LARGE SCALE GENOMIC DNA]</scope>
    <source>
        <strain evidence="5 6">BR5-29</strain>
    </source>
</reference>
<dbReference type="InterPro" id="IPR032275">
    <property type="entry name" value="DUF4986"/>
</dbReference>
<dbReference type="RefSeq" id="WP_150416835.1">
    <property type="nucleotide sequence ID" value="NZ_VYQF01000011.1"/>
</dbReference>
<feature type="domain" description="Non-reducing end beta-L-arabinofuranosidase-like GH127 catalytic" evidence="1">
    <location>
        <begin position="35"/>
        <end position="416"/>
    </location>
</feature>
<dbReference type="Pfam" id="PF20736">
    <property type="entry name" value="Glyco_hydro127M"/>
    <property type="match status" value="1"/>
</dbReference>
<dbReference type="InterPro" id="IPR046544">
    <property type="entry name" value="GH146_SB_dom"/>
</dbReference>
<accession>A0A5J5ICI0</accession>
<dbReference type="PANTHER" id="PTHR31151">
    <property type="entry name" value="PROLINE-TRNA LIGASE (DUF1680)"/>
    <property type="match status" value="1"/>
</dbReference>
<gene>
    <name evidence="5" type="ORF">FW778_20870</name>
</gene>